<keyword evidence="3" id="KW-1185">Reference proteome</keyword>
<evidence type="ECO:0000313" key="3">
    <source>
        <dbReference type="Proteomes" id="UP001054837"/>
    </source>
</evidence>
<sequence>MSQTSSGPPDTFTEIFSLDSPSLHEQGILNKATNTAMDTSKIVTRVNLANTDFLINHPAPRRISEQTTEHLLFFEDLFKEATSLTDRIHKFSSAAYNARSPTWEKTSLQIAFAHLHIHRSSRFPSPLQKRDNRDEETKIPPRLHKGGQDPCHQLQTGTKQI</sequence>
<accession>A0AAV4MSG4</accession>
<organism evidence="2 3">
    <name type="scientific">Caerostris darwini</name>
    <dbReference type="NCBI Taxonomy" id="1538125"/>
    <lineage>
        <taxon>Eukaryota</taxon>
        <taxon>Metazoa</taxon>
        <taxon>Ecdysozoa</taxon>
        <taxon>Arthropoda</taxon>
        <taxon>Chelicerata</taxon>
        <taxon>Arachnida</taxon>
        <taxon>Araneae</taxon>
        <taxon>Araneomorphae</taxon>
        <taxon>Entelegynae</taxon>
        <taxon>Araneoidea</taxon>
        <taxon>Araneidae</taxon>
        <taxon>Caerostris</taxon>
    </lineage>
</organism>
<gene>
    <name evidence="2" type="ORF">CDAR_507021</name>
</gene>
<comment type="caution">
    <text evidence="2">The sequence shown here is derived from an EMBL/GenBank/DDBJ whole genome shotgun (WGS) entry which is preliminary data.</text>
</comment>
<evidence type="ECO:0000256" key="1">
    <source>
        <dbReference type="SAM" id="MobiDB-lite"/>
    </source>
</evidence>
<name>A0AAV4MSG4_9ARAC</name>
<dbReference type="AlphaFoldDB" id="A0AAV4MSG4"/>
<dbReference type="Proteomes" id="UP001054837">
    <property type="component" value="Unassembled WGS sequence"/>
</dbReference>
<protein>
    <submittedName>
        <fullName evidence="2">Uncharacterized protein</fullName>
    </submittedName>
</protein>
<feature type="compositionally biased region" description="Basic and acidic residues" evidence="1">
    <location>
        <begin position="128"/>
        <end position="139"/>
    </location>
</feature>
<dbReference type="EMBL" id="BPLQ01000819">
    <property type="protein sequence ID" value="GIX75339.1"/>
    <property type="molecule type" value="Genomic_DNA"/>
</dbReference>
<reference evidence="2 3" key="1">
    <citation type="submission" date="2021-06" db="EMBL/GenBank/DDBJ databases">
        <title>Caerostris darwini draft genome.</title>
        <authorList>
            <person name="Kono N."/>
            <person name="Arakawa K."/>
        </authorList>
    </citation>
    <scope>NUCLEOTIDE SEQUENCE [LARGE SCALE GENOMIC DNA]</scope>
</reference>
<proteinExistence type="predicted"/>
<evidence type="ECO:0000313" key="2">
    <source>
        <dbReference type="EMBL" id="GIX75339.1"/>
    </source>
</evidence>
<feature type="region of interest" description="Disordered" evidence="1">
    <location>
        <begin position="121"/>
        <end position="161"/>
    </location>
</feature>